<protein>
    <recommendedName>
        <fullName evidence="1">DUF7788 domain-containing protein</fullName>
    </recommendedName>
</protein>
<gene>
    <name evidence="2" type="primary">gb03679</name>
    <name evidence="2" type="ORF">PR202_gb03679</name>
</gene>
<organism evidence="2 3">
    <name type="scientific">Eleusine coracana subsp. coracana</name>
    <dbReference type="NCBI Taxonomy" id="191504"/>
    <lineage>
        <taxon>Eukaryota</taxon>
        <taxon>Viridiplantae</taxon>
        <taxon>Streptophyta</taxon>
        <taxon>Embryophyta</taxon>
        <taxon>Tracheophyta</taxon>
        <taxon>Spermatophyta</taxon>
        <taxon>Magnoliopsida</taxon>
        <taxon>Liliopsida</taxon>
        <taxon>Poales</taxon>
        <taxon>Poaceae</taxon>
        <taxon>PACMAD clade</taxon>
        <taxon>Chloridoideae</taxon>
        <taxon>Cynodonteae</taxon>
        <taxon>Eleusininae</taxon>
        <taxon>Eleusine</taxon>
    </lineage>
</organism>
<dbReference type="EMBL" id="BQKI01000073">
    <property type="protein sequence ID" value="GJN16664.1"/>
    <property type="molecule type" value="Genomic_DNA"/>
</dbReference>
<dbReference type="InterPro" id="IPR036465">
    <property type="entry name" value="vWFA_dom_sf"/>
</dbReference>
<accession>A0AAV5E031</accession>
<name>A0AAV5E031_ELECO</name>
<dbReference type="InterPro" id="IPR056690">
    <property type="entry name" value="DUF7788"/>
</dbReference>
<comment type="caution">
    <text evidence="2">The sequence shown here is derived from an EMBL/GenBank/DDBJ whole genome shotgun (WGS) entry which is preliminary data.</text>
</comment>
<dbReference type="Gene3D" id="3.40.50.410">
    <property type="entry name" value="von Willebrand factor, type A domain"/>
    <property type="match status" value="1"/>
</dbReference>
<proteinExistence type="predicted"/>
<evidence type="ECO:0000313" key="2">
    <source>
        <dbReference type="EMBL" id="GJN16664.1"/>
    </source>
</evidence>
<dbReference type="PIRSF" id="PIRSF015417">
    <property type="entry name" value="T31B5_30_vWA"/>
    <property type="match status" value="1"/>
</dbReference>
<feature type="domain" description="DUF7788" evidence="1">
    <location>
        <begin position="73"/>
        <end position="280"/>
    </location>
</feature>
<evidence type="ECO:0000313" key="3">
    <source>
        <dbReference type="Proteomes" id="UP001054889"/>
    </source>
</evidence>
<dbReference type="AlphaFoldDB" id="A0AAV5E031"/>
<dbReference type="PANTHER" id="PTHR31373">
    <property type="entry name" value="OS06G0652100 PROTEIN"/>
    <property type="match status" value="1"/>
</dbReference>
<dbReference type="PANTHER" id="PTHR31373:SF27">
    <property type="entry name" value="TROVE DOMAIN-CONTAINING PROTEIN"/>
    <property type="match status" value="1"/>
</dbReference>
<dbReference type="Proteomes" id="UP001054889">
    <property type="component" value="Unassembled WGS sequence"/>
</dbReference>
<evidence type="ECO:0000259" key="1">
    <source>
        <dbReference type="Pfam" id="PF25043"/>
    </source>
</evidence>
<reference evidence="2" key="1">
    <citation type="journal article" date="2018" name="DNA Res.">
        <title>Multiple hybrid de novo genome assembly of finger millet, an orphan allotetraploid crop.</title>
        <authorList>
            <person name="Hatakeyama M."/>
            <person name="Aluri S."/>
            <person name="Balachadran M.T."/>
            <person name="Sivarajan S.R."/>
            <person name="Patrignani A."/>
            <person name="Gruter S."/>
            <person name="Poveda L."/>
            <person name="Shimizu-Inatsugi R."/>
            <person name="Baeten J."/>
            <person name="Francoijs K.J."/>
            <person name="Nataraja K.N."/>
            <person name="Reddy Y.A.N."/>
            <person name="Phadnis S."/>
            <person name="Ravikumar R.L."/>
            <person name="Schlapbach R."/>
            <person name="Sreeman S.M."/>
            <person name="Shimizu K.K."/>
        </authorList>
    </citation>
    <scope>NUCLEOTIDE SEQUENCE</scope>
</reference>
<keyword evidence="3" id="KW-1185">Reference proteome</keyword>
<dbReference type="Pfam" id="PF25043">
    <property type="entry name" value="DUF7788"/>
    <property type="match status" value="1"/>
</dbReference>
<sequence length="290" mass="32994">MECYKGLFHKHGHSRFHKYLQDVKANKTTDVDDARLPHELLPYLMMTDQCSPVALQRWNSIVTQLRSKNLLCNCLAIICDLSISTESEVITLRNACAALALLIAELGNRPWANSITLLGPTCQQISLPHGSYEAKLSSIHQHASKNTNGTSSPFDFTTVFHRVLDMSVAAELEPQDMVRTIFVFTDKNFDHIHQTPKQRYEKPWWRLYKDVCARFRDKGYQHYVPQIVLWNMAGPRSAALTTSKNGVMTLSGFSDSLMKLFLDKDGVVEPEDEMNDSIAGDKYQELRVLD</sequence>
<reference evidence="2" key="2">
    <citation type="submission" date="2021-12" db="EMBL/GenBank/DDBJ databases">
        <title>Resequencing data analysis of finger millet.</title>
        <authorList>
            <person name="Hatakeyama M."/>
            <person name="Aluri S."/>
            <person name="Balachadran M.T."/>
            <person name="Sivarajan S.R."/>
            <person name="Poveda L."/>
            <person name="Shimizu-Inatsugi R."/>
            <person name="Schlapbach R."/>
            <person name="Sreeman S.M."/>
            <person name="Shimizu K.K."/>
        </authorList>
    </citation>
    <scope>NUCLEOTIDE SEQUENCE</scope>
</reference>
<dbReference type="InterPro" id="IPR011205">
    <property type="entry name" value="UCP015417_vWA"/>
</dbReference>